<dbReference type="Proteomes" id="UP000770661">
    <property type="component" value="Unassembled WGS sequence"/>
</dbReference>
<evidence type="ECO:0000313" key="3">
    <source>
        <dbReference type="Proteomes" id="UP000770661"/>
    </source>
</evidence>
<organism evidence="2 3">
    <name type="scientific">Chionoecetes opilio</name>
    <name type="common">Atlantic snow crab</name>
    <name type="synonym">Cancer opilio</name>
    <dbReference type="NCBI Taxonomy" id="41210"/>
    <lineage>
        <taxon>Eukaryota</taxon>
        <taxon>Metazoa</taxon>
        <taxon>Ecdysozoa</taxon>
        <taxon>Arthropoda</taxon>
        <taxon>Crustacea</taxon>
        <taxon>Multicrustacea</taxon>
        <taxon>Malacostraca</taxon>
        <taxon>Eumalacostraca</taxon>
        <taxon>Eucarida</taxon>
        <taxon>Decapoda</taxon>
        <taxon>Pleocyemata</taxon>
        <taxon>Brachyura</taxon>
        <taxon>Eubrachyura</taxon>
        <taxon>Majoidea</taxon>
        <taxon>Majidae</taxon>
        <taxon>Chionoecetes</taxon>
    </lineage>
</organism>
<protein>
    <submittedName>
        <fullName evidence="2">Uncharacterized protein</fullName>
    </submittedName>
</protein>
<evidence type="ECO:0000313" key="2">
    <source>
        <dbReference type="EMBL" id="KAG0729477.1"/>
    </source>
</evidence>
<sequence length="158" mass="18858">MTSVSMDNLRYSIPYKDNMIPTRKRGREEPAEEPLYQPWVRKRGLHYCVPTGRPRPCKWEREQECEDASLPKNARLEEMERRAKEMEQKRKAKVEAVRQKMEMEREVRTEAERQEELERRKADVLWEEVRGMTEAEQDTLIKVKRKEAAKARGRTPAA</sequence>
<evidence type="ECO:0000256" key="1">
    <source>
        <dbReference type="SAM" id="MobiDB-lite"/>
    </source>
</evidence>
<keyword evidence="3" id="KW-1185">Reference proteome</keyword>
<dbReference type="AlphaFoldDB" id="A0A8J4YK64"/>
<reference evidence="2" key="1">
    <citation type="submission" date="2020-07" db="EMBL/GenBank/DDBJ databases">
        <title>The High-quality genome of the commercially important snow crab, Chionoecetes opilio.</title>
        <authorList>
            <person name="Jeong J.-H."/>
            <person name="Ryu S."/>
        </authorList>
    </citation>
    <scope>NUCLEOTIDE SEQUENCE</scope>
    <source>
        <strain evidence="2">MADBK_172401_WGS</strain>
        <tissue evidence="2">Digestive gland</tissue>
    </source>
</reference>
<comment type="caution">
    <text evidence="2">The sequence shown here is derived from an EMBL/GenBank/DDBJ whole genome shotgun (WGS) entry which is preliminary data.</text>
</comment>
<dbReference type="EMBL" id="JACEEZ010001124">
    <property type="protein sequence ID" value="KAG0729477.1"/>
    <property type="molecule type" value="Genomic_DNA"/>
</dbReference>
<feature type="region of interest" description="Disordered" evidence="1">
    <location>
        <begin position="86"/>
        <end position="119"/>
    </location>
</feature>
<accession>A0A8J4YK64</accession>
<gene>
    <name evidence="2" type="ORF">GWK47_030260</name>
</gene>
<name>A0A8J4YK64_CHIOP</name>
<proteinExistence type="predicted"/>